<feature type="domain" description="EamA" evidence="8">
    <location>
        <begin position="155"/>
        <end position="286"/>
    </location>
</feature>
<evidence type="ECO:0000256" key="4">
    <source>
        <dbReference type="ARBA" id="ARBA00022692"/>
    </source>
</evidence>
<dbReference type="InterPro" id="IPR000620">
    <property type="entry name" value="EamA_dom"/>
</dbReference>
<comment type="caution">
    <text evidence="9">The sequence shown here is derived from an EMBL/GenBank/DDBJ whole genome shotgun (WGS) entry which is preliminary data.</text>
</comment>
<evidence type="ECO:0000256" key="1">
    <source>
        <dbReference type="ARBA" id="ARBA00004651"/>
    </source>
</evidence>
<protein>
    <submittedName>
        <fullName evidence="9">EamA family transporter</fullName>
    </submittedName>
</protein>
<feature type="transmembrane region" description="Helical" evidence="7">
    <location>
        <begin position="181"/>
        <end position="204"/>
    </location>
</feature>
<evidence type="ECO:0000313" key="9">
    <source>
        <dbReference type="EMBL" id="MBW4543201.1"/>
    </source>
</evidence>
<keyword evidence="5 7" id="KW-1133">Transmembrane helix</keyword>
<feature type="transmembrane region" description="Helical" evidence="7">
    <location>
        <begin position="101"/>
        <end position="118"/>
    </location>
</feature>
<comment type="similarity">
    <text evidence="2">Belongs to the EamA transporter family.</text>
</comment>
<dbReference type="Proteomes" id="UP000753908">
    <property type="component" value="Unassembled WGS sequence"/>
</dbReference>
<feature type="transmembrane region" description="Helical" evidence="7">
    <location>
        <begin position="12"/>
        <end position="29"/>
    </location>
</feature>
<evidence type="ECO:0000259" key="8">
    <source>
        <dbReference type="Pfam" id="PF00892"/>
    </source>
</evidence>
<feature type="transmembrane region" description="Helical" evidence="7">
    <location>
        <begin position="125"/>
        <end position="144"/>
    </location>
</feature>
<evidence type="ECO:0000313" key="10">
    <source>
        <dbReference type="Proteomes" id="UP000753908"/>
    </source>
</evidence>
<gene>
    <name evidence="9" type="ORF">KME25_01950</name>
</gene>
<evidence type="ECO:0000256" key="3">
    <source>
        <dbReference type="ARBA" id="ARBA00022475"/>
    </source>
</evidence>
<keyword evidence="3" id="KW-1003">Cell membrane</keyword>
<comment type="subcellular location">
    <subcellularLocation>
        <location evidence="1">Cell membrane</location>
        <topology evidence="1">Multi-pass membrane protein</topology>
    </subcellularLocation>
</comment>
<evidence type="ECO:0000256" key="5">
    <source>
        <dbReference type="ARBA" id="ARBA00022989"/>
    </source>
</evidence>
<feature type="transmembrane region" description="Helical" evidence="7">
    <location>
        <begin position="274"/>
        <end position="291"/>
    </location>
</feature>
<evidence type="ECO:0000256" key="2">
    <source>
        <dbReference type="ARBA" id="ARBA00007362"/>
    </source>
</evidence>
<dbReference type="SUPFAM" id="SSF103481">
    <property type="entry name" value="Multidrug resistance efflux transporter EmrE"/>
    <property type="match status" value="2"/>
</dbReference>
<accession>A0A951PG91</accession>
<dbReference type="InterPro" id="IPR037185">
    <property type="entry name" value="EmrE-like"/>
</dbReference>
<sequence>MSKQKPSQGYALLALVALAMIWGYNWVVMKVGLRYSPPFDFAAMRAFFGALSLFLVMIVLHKPLKPKAIAGTFLLGILQTGGVLGLSMWALVSGGAGKTAVLNYTMPFWVLLFAWIVLGERLRGLQWLGVGLALAGLLFMLMPFNLTSDLMSKGLALLSGITWALSVIVAKKLHQQASLDLLSLTAWQMLFGSIPLILVALVVPTPPIEWSIPFIAALVYNIIPGNAIAWLLWLYALSRLSAGAAGLGTLIIPAIGVLAAWVQLGEKPGLNESVAIVLIVVALACNSIQLARQQHQALL</sequence>
<evidence type="ECO:0000256" key="7">
    <source>
        <dbReference type="SAM" id="Phobius"/>
    </source>
</evidence>
<reference evidence="9" key="2">
    <citation type="journal article" date="2022" name="Microbiol. Resour. Announc.">
        <title>Metagenome Sequencing to Explore Phylogenomics of Terrestrial Cyanobacteria.</title>
        <authorList>
            <person name="Ward R.D."/>
            <person name="Stajich J.E."/>
            <person name="Johansen J.R."/>
            <person name="Huntemann M."/>
            <person name="Clum A."/>
            <person name="Foster B."/>
            <person name="Foster B."/>
            <person name="Roux S."/>
            <person name="Palaniappan K."/>
            <person name="Varghese N."/>
            <person name="Mukherjee S."/>
            <person name="Reddy T.B.K."/>
            <person name="Daum C."/>
            <person name="Copeland A."/>
            <person name="Chen I.A."/>
            <person name="Ivanova N.N."/>
            <person name="Kyrpides N.C."/>
            <person name="Shapiro N."/>
            <person name="Eloe-Fadrosh E.A."/>
            <person name="Pietrasiak N."/>
        </authorList>
    </citation>
    <scope>NUCLEOTIDE SEQUENCE</scope>
    <source>
        <strain evidence="9">CPER-KK1</strain>
    </source>
</reference>
<dbReference type="EMBL" id="JAHHIF010000002">
    <property type="protein sequence ID" value="MBW4543201.1"/>
    <property type="molecule type" value="Genomic_DNA"/>
</dbReference>
<dbReference type="GO" id="GO:0005886">
    <property type="term" value="C:plasma membrane"/>
    <property type="evidence" value="ECO:0007669"/>
    <property type="project" value="UniProtKB-SubCell"/>
</dbReference>
<reference evidence="9" key="1">
    <citation type="submission" date="2021-05" db="EMBL/GenBank/DDBJ databases">
        <authorList>
            <person name="Pietrasiak N."/>
            <person name="Ward R."/>
            <person name="Stajich J.E."/>
            <person name="Kurbessoian T."/>
        </authorList>
    </citation>
    <scope>NUCLEOTIDE SEQUENCE</scope>
    <source>
        <strain evidence="9">CPER-KK1</strain>
    </source>
</reference>
<dbReference type="Pfam" id="PF00892">
    <property type="entry name" value="EamA"/>
    <property type="match status" value="2"/>
</dbReference>
<feature type="transmembrane region" description="Helical" evidence="7">
    <location>
        <begin position="68"/>
        <end position="89"/>
    </location>
</feature>
<feature type="transmembrane region" description="Helical" evidence="7">
    <location>
        <begin position="210"/>
        <end position="235"/>
    </location>
</feature>
<dbReference type="InterPro" id="IPR050638">
    <property type="entry name" value="AA-Vitamin_Transporters"/>
</dbReference>
<proteinExistence type="inferred from homology"/>
<feature type="transmembrane region" description="Helical" evidence="7">
    <location>
        <begin position="150"/>
        <end position="169"/>
    </location>
</feature>
<organism evidence="9 10">
    <name type="scientific">Symplocastrum torsivum CPER-KK1</name>
    <dbReference type="NCBI Taxonomy" id="450513"/>
    <lineage>
        <taxon>Bacteria</taxon>
        <taxon>Bacillati</taxon>
        <taxon>Cyanobacteriota</taxon>
        <taxon>Cyanophyceae</taxon>
        <taxon>Oscillatoriophycideae</taxon>
        <taxon>Oscillatoriales</taxon>
        <taxon>Microcoleaceae</taxon>
        <taxon>Symplocastrum</taxon>
    </lineage>
</organism>
<keyword evidence="4 7" id="KW-0812">Transmembrane</keyword>
<feature type="domain" description="EamA" evidence="8">
    <location>
        <begin position="11"/>
        <end position="141"/>
    </location>
</feature>
<keyword evidence="6 7" id="KW-0472">Membrane</keyword>
<evidence type="ECO:0000256" key="6">
    <source>
        <dbReference type="ARBA" id="ARBA00023136"/>
    </source>
</evidence>
<dbReference type="AlphaFoldDB" id="A0A951PG91"/>
<feature type="transmembrane region" description="Helical" evidence="7">
    <location>
        <begin position="242"/>
        <end position="262"/>
    </location>
</feature>
<feature type="transmembrane region" description="Helical" evidence="7">
    <location>
        <begin position="41"/>
        <end position="61"/>
    </location>
</feature>
<dbReference type="PANTHER" id="PTHR32322:SF18">
    <property type="entry name" value="S-ADENOSYLMETHIONINE_S-ADENOSYLHOMOCYSTEINE TRANSPORTER"/>
    <property type="match status" value="1"/>
</dbReference>
<dbReference type="PANTHER" id="PTHR32322">
    <property type="entry name" value="INNER MEMBRANE TRANSPORTER"/>
    <property type="match status" value="1"/>
</dbReference>
<name>A0A951PG91_9CYAN</name>